<keyword evidence="1" id="KW-0479">Metal-binding</keyword>
<dbReference type="Pfam" id="PF00098">
    <property type="entry name" value="zf-CCHC"/>
    <property type="match status" value="1"/>
</dbReference>
<dbReference type="InterPro" id="IPR001878">
    <property type="entry name" value="Znf_CCHC"/>
</dbReference>
<dbReference type="OrthoDB" id="448437at2759"/>
<keyword evidence="1" id="KW-0862">Zinc</keyword>
<sequence length="1039" mass="114896">TASAMPTTFTLAAAAAASLGAQYPHATTAPPVGSTKVRSAFEVLGVGPPARTAVNLDQGERFIQAISGEKRPLPTWNGQPATMRSWLKLLAYWEIESTVPREKWGLRLYQSFPEGSKPRQIADQIGMQELLSADGYSLVLSSIIAKYRPFLEVAGPAAIDRFLYTGERAKGESFANYIAGKEVARQEVESHLQERLNDKVAGRVLLRQADLTEFQRELLALRDHSQLLTFDQVAAILRPLDRPELLAQAAGTSLGQAATRSYPVMNRDSMEGDFEENDDQDEPNDDDNDESAESESQTSQDDDDLTFEDKVYDEEGAIYIQAYHTAYSDVRRDLRDRKKDQKANGNKASPNLIKGKPEDLAARTRCYNCQELGHFARDCPLKGGGKGNSKSDNKKVNFIVSRGSGTGGSSVFMTFPTKALSCATPSPEHLQVFAGVRVKGCEAIVDTAAEDAVIGSQALEQLQEALKKHFLQTVHVKSENQIPCAGIGGEATALGLVDVPTSIAGLHGVLRFTVLQDSASFQTPPLLPISYLEAVGAILDFGRDSYSTSDGYCAPMIRLPSGHRVIDILRFDRRSIGIYKCFDVGTREDVKVEFRGFMDMRFFDFGGFDFGGFIGMRHFDFYDFHAVSYVGSGRANIPESFETSYKGMNVIASVGPFSGGELWLAKDLPDIGCPRAKKVGNKIVKGTAIDVKNRIFEFSPKDRRATLPWKGSKKTVTFYTIRDSFRLSADQWKMLKEAGFQVQNMSKPTFFQLQDGDCEEEEASCVHEQRVRWPIANMLKHLSSWIQMVEEEYPEPQPQRRMGTQRALATWKRMAQTILLMLATARQQMVVDQLVKKNNEPELNPPSSSTSSFKGQKKAKDAPVNQGLGKPLTRSKAHAKFNKEPSECNRRSDALRCRANSKATWWTCTDCGSRWQRPEEDPSSTATTSFQVDEKAKKVKNAQGQEFPKFLPAPRGVTATDHVHVDGTTGKGEVPSSSQGGGDAPWWRTLFADRSLSSKDDLIRTSSSTAVKDADAETWEINTDDETVDAEMPAVKAEE</sequence>
<keyword evidence="3" id="KW-0732">Signal</keyword>
<evidence type="ECO:0000313" key="6">
    <source>
        <dbReference type="Proteomes" id="UP000649617"/>
    </source>
</evidence>
<feature type="region of interest" description="Disordered" evidence="2">
    <location>
        <begin position="268"/>
        <end position="306"/>
    </location>
</feature>
<dbReference type="GO" id="GO:0003676">
    <property type="term" value="F:nucleic acid binding"/>
    <property type="evidence" value="ECO:0007669"/>
    <property type="project" value="InterPro"/>
</dbReference>
<proteinExistence type="predicted"/>
<feature type="non-terminal residue" evidence="5">
    <location>
        <position position="1"/>
    </location>
</feature>
<evidence type="ECO:0000256" key="2">
    <source>
        <dbReference type="SAM" id="MobiDB-lite"/>
    </source>
</evidence>
<reference evidence="5" key="1">
    <citation type="submission" date="2021-02" db="EMBL/GenBank/DDBJ databases">
        <authorList>
            <person name="Dougan E. K."/>
            <person name="Rhodes N."/>
            <person name="Thang M."/>
            <person name="Chan C."/>
        </authorList>
    </citation>
    <scope>NUCLEOTIDE SEQUENCE</scope>
</reference>
<protein>
    <recommendedName>
        <fullName evidence="4">CCHC-type domain-containing protein</fullName>
    </recommendedName>
</protein>
<keyword evidence="6" id="KW-1185">Reference proteome</keyword>
<feature type="region of interest" description="Disordered" evidence="2">
    <location>
        <begin position="838"/>
        <end position="891"/>
    </location>
</feature>
<dbReference type="AlphaFoldDB" id="A0A812JJM5"/>
<evidence type="ECO:0000313" key="5">
    <source>
        <dbReference type="EMBL" id="CAE7204904.1"/>
    </source>
</evidence>
<feature type="compositionally biased region" description="Acidic residues" evidence="2">
    <location>
        <begin position="271"/>
        <end position="293"/>
    </location>
</feature>
<gene>
    <name evidence="5" type="ORF">SPIL2461_LOCUS1939</name>
</gene>
<evidence type="ECO:0000259" key="4">
    <source>
        <dbReference type="PROSITE" id="PS50158"/>
    </source>
</evidence>
<name>A0A812JJM5_SYMPI</name>
<dbReference type="GO" id="GO:0008270">
    <property type="term" value="F:zinc ion binding"/>
    <property type="evidence" value="ECO:0007669"/>
    <property type="project" value="UniProtKB-KW"/>
</dbReference>
<dbReference type="Gene3D" id="4.10.60.10">
    <property type="entry name" value="Zinc finger, CCHC-type"/>
    <property type="match status" value="1"/>
</dbReference>
<organism evidence="5 6">
    <name type="scientific">Symbiodinium pilosum</name>
    <name type="common">Dinoflagellate</name>
    <dbReference type="NCBI Taxonomy" id="2952"/>
    <lineage>
        <taxon>Eukaryota</taxon>
        <taxon>Sar</taxon>
        <taxon>Alveolata</taxon>
        <taxon>Dinophyceae</taxon>
        <taxon>Suessiales</taxon>
        <taxon>Symbiodiniaceae</taxon>
        <taxon>Symbiodinium</taxon>
    </lineage>
</organism>
<dbReference type="SMART" id="SM00343">
    <property type="entry name" value="ZnF_C2HC"/>
    <property type="match status" value="1"/>
</dbReference>
<feature type="compositionally biased region" description="Acidic residues" evidence="2">
    <location>
        <begin position="1016"/>
        <end position="1029"/>
    </location>
</feature>
<evidence type="ECO:0000256" key="1">
    <source>
        <dbReference type="PROSITE-ProRule" id="PRU00047"/>
    </source>
</evidence>
<dbReference type="EMBL" id="CAJNIZ010002034">
    <property type="protein sequence ID" value="CAE7204904.1"/>
    <property type="molecule type" value="Genomic_DNA"/>
</dbReference>
<feature type="signal peptide" evidence="3">
    <location>
        <begin position="1"/>
        <end position="20"/>
    </location>
</feature>
<feature type="region of interest" description="Disordered" evidence="2">
    <location>
        <begin position="1006"/>
        <end position="1039"/>
    </location>
</feature>
<feature type="chain" id="PRO_5032990967" description="CCHC-type domain-containing protein" evidence="3">
    <location>
        <begin position="21"/>
        <end position="1039"/>
    </location>
</feature>
<feature type="region of interest" description="Disordered" evidence="2">
    <location>
        <begin position="967"/>
        <end position="986"/>
    </location>
</feature>
<dbReference type="PROSITE" id="PS50158">
    <property type="entry name" value="ZF_CCHC"/>
    <property type="match status" value="1"/>
</dbReference>
<dbReference type="InterPro" id="IPR036875">
    <property type="entry name" value="Znf_CCHC_sf"/>
</dbReference>
<accession>A0A812JJM5</accession>
<keyword evidence="1" id="KW-0863">Zinc-finger</keyword>
<comment type="caution">
    <text evidence="5">The sequence shown here is derived from an EMBL/GenBank/DDBJ whole genome shotgun (WGS) entry which is preliminary data.</text>
</comment>
<feature type="domain" description="CCHC-type" evidence="4">
    <location>
        <begin position="365"/>
        <end position="380"/>
    </location>
</feature>
<dbReference type="SUPFAM" id="SSF57756">
    <property type="entry name" value="Retrovirus zinc finger-like domains"/>
    <property type="match status" value="1"/>
</dbReference>
<dbReference type="Proteomes" id="UP000649617">
    <property type="component" value="Unassembled WGS sequence"/>
</dbReference>
<feature type="compositionally biased region" description="Basic and acidic residues" evidence="2">
    <location>
        <begin position="881"/>
        <end position="891"/>
    </location>
</feature>
<feature type="compositionally biased region" description="Polar residues" evidence="2">
    <location>
        <begin position="845"/>
        <end position="854"/>
    </location>
</feature>
<evidence type="ECO:0000256" key="3">
    <source>
        <dbReference type="SAM" id="SignalP"/>
    </source>
</evidence>